<keyword evidence="4" id="KW-0226">DNA condensation</keyword>
<dbReference type="InterPro" id="IPR016024">
    <property type="entry name" value="ARM-type_fold"/>
</dbReference>
<keyword evidence="11" id="KW-1185">Reference proteome</keyword>
<evidence type="ECO:0008006" key="12">
    <source>
        <dbReference type="Google" id="ProtNLM"/>
    </source>
</evidence>
<evidence type="ECO:0000256" key="2">
    <source>
        <dbReference type="ARBA" id="ARBA00022618"/>
    </source>
</evidence>
<evidence type="ECO:0000256" key="3">
    <source>
        <dbReference type="ARBA" id="ARBA00022776"/>
    </source>
</evidence>
<dbReference type="OrthoDB" id="436262at2759"/>
<feature type="domain" description="Condensin complex subunit 1 C-terminal" evidence="8">
    <location>
        <begin position="1020"/>
        <end position="1171"/>
    </location>
</feature>
<feature type="region of interest" description="Disordered" evidence="7">
    <location>
        <begin position="111"/>
        <end position="136"/>
    </location>
</feature>
<dbReference type="FunCoup" id="D8TUN7">
    <property type="interactions" value="950"/>
</dbReference>
<dbReference type="Pfam" id="PF12717">
    <property type="entry name" value="Cnd1"/>
    <property type="match status" value="1"/>
</dbReference>
<name>D8TUN7_VOLCA</name>
<accession>D8TUN7</accession>
<feature type="region of interest" description="Disordered" evidence="7">
    <location>
        <begin position="1393"/>
        <end position="1475"/>
    </location>
</feature>
<evidence type="ECO:0000256" key="6">
    <source>
        <dbReference type="ARBA" id="ARBA00023306"/>
    </source>
</evidence>
<keyword evidence="3" id="KW-0498">Mitosis</keyword>
<dbReference type="RefSeq" id="XP_002950188.1">
    <property type="nucleotide sequence ID" value="XM_002950142.1"/>
</dbReference>
<dbReference type="Proteomes" id="UP000001058">
    <property type="component" value="Unassembled WGS sequence"/>
</dbReference>
<dbReference type="GO" id="GO:0051301">
    <property type="term" value="P:cell division"/>
    <property type="evidence" value="ECO:0007669"/>
    <property type="project" value="UniProtKB-KW"/>
</dbReference>
<dbReference type="InterPro" id="IPR011989">
    <property type="entry name" value="ARM-like"/>
</dbReference>
<dbReference type="InterPro" id="IPR026971">
    <property type="entry name" value="CND1/NCAPD3"/>
</dbReference>
<evidence type="ECO:0000313" key="11">
    <source>
        <dbReference type="Proteomes" id="UP000001058"/>
    </source>
</evidence>
<feature type="compositionally biased region" description="Basic residues" evidence="7">
    <location>
        <begin position="118"/>
        <end position="128"/>
    </location>
</feature>
<evidence type="ECO:0000256" key="7">
    <source>
        <dbReference type="SAM" id="MobiDB-lite"/>
    </source>
</evidence>
<dbReference type="GO" id="GO:0007076">
    <property type="term" value="P:mitotic chromosome condensation"/>
    <property type="evidence" value="ECO:0007669"/>
    <property type="project" value="InterPro"/>
</dbReference>
<evidence type="ECO:0000259" key="8">
    <source>
        <dbReference type="Pfam" id="PF12717"/>
    </source>
</evidence>
<feature type="domain" description="Condensin complex subunit 1 N-terminal" evidence="9">
    <location>
        <begin position="46"/>
        <end position="222"/>
    </location>
</feature>
<dbReference type="GO" id="GO:0000796">
    <property type="term" value="C:condensin complex"/>
    <property type="evidence" value="ECO:0007669"/>
    <property type="project" value="TreeGrafter"/>
</dbReference>
<gene>
    <name evidence="10" type="ORF">VOLCADRAFT_104588</name>
</gene>
<dbReference type="SUPFAM" id="SSF48371">
    <property type="entry name" value="ARM repeat"/>
    <property type="match status" value="1"/>
</dbReference>
<dbReference type="PANTHER" id="PTHR14222:SF2">
    <property type="entry name" value="CONDENSIN COMPLEX SUBUNIT 1"/>
    <property type="match status" value="1"/>
</dbReference>
<protein>
    <recommendedName>
        <fullName evidence="12">Condensin complex subunit 1</fullName>
    </recommendedName>
</protein>
<keyword evidence="2" id="KW-0132">Cell division</keyword>
<organism evidence="11">
    <name type="scientific">Volvox carteri f. nagariensis</name>
    <dbReference type="NCBI Taxonomy" id="3068"/>
    <lineage>
        <taxon>Eukaryota</taxon>
        <taxon>Viridiplantae</taxon>
        <taxon>Chlorophyta</taxon>
        <taxon>core chlorophytes</taxon>
        <taxon>Chlorophyceae</taxon>
        <taxon>CS clade</taxon>
        <taxon>Chlamydomonadales</taxon>
        <taxon>Volvocaceae</taxon>
        <taxon>Volvox</taxon>
    </lineage>
</organism>
<evidence type="ECO:0000313" key="10">
    <source>
        <dbReference type="EMBL" id="EFJ48856.1"/>
    </source>
</evidence>
<dbReference type="STRING" id="3068.D8TUN7"/>
<evidence type="ECO:0000259" key="9">
    <source>
        <dbReference type="Pfam" id="PF12922"/>
    </source>
</evidence>
<comment type="subcellular location">
    <subcellularLocation>
        <location evidence="1">Nucleus</location>
    </subcellularLocation>
</comment>
<keyword evidence="5" id="KW-0539">Nucleus</keyword>
<reference evidence="10 11" key="1">
    <citation type="journal article" date="2010" name="Science">
        <title>Genomic analysis of organismal complexity in the multicellular green alga Volvox carteri.</title>
        <authorList>
            <person name="Prochnik S.E."/>
            <person name="Umen J."/>
            <person name="Nedelcu A.M."/>
            <person name="Hallmann A."/>
            <person name="Miller S.M."/>
            <person name="Nishii I."/>
            <person name="Ferris P."/>
            <person name="Kuo A."/>
            <person name="Mitros T."/>
            <person name="Fritz-Laylin L.K."/>
            <person name="Hellsten U."/>
            <person name="Chapman J."/>
            <person name="Simakov O."/>
            <person name="Rensing S.A."/>
            <person name="Terry A."/>
            <person name="Pangilinan J."/>
            <person name="Kapitonov V."/>
            <person name="Jurka J."/>
            <person name="Salamov A."/>
            <person name="Shapiro H."/>
            <person name="Schmutz J."/>
            <person name="Grimwood J."/>
            <person name="Lindquist E."/>
            <person name="Lucas S."/>
            <person name="Grigoriev I.V."/>
            <person name="Schmitt R."/>
            <person name="Kirk D."/>
            <person name="Rokhsar D.S."/>
        </authorList>
    </citation>
    <scope>NUCLEOTIDE SEQUENCE [LARGE SCALE GENOMIC DNA]</scope>
    <source>
        <strain evidence="11">f. Nagariensis / Eve</strain>
    </source>
</reference>
<feature type="region of interest" description="Disordered" evidence="7">
    <location>
        <begin position="1326"/>
        <end position="1372"/>
    </location>
</feature>
<feature type="compositionally biased region" description="Low complexity" evidence="7">
    <location>
        <begin position="1326"/>
        <end position="1349"/>
    </location>
</feature>
<proteinExistence type="predicted"/>
<dbReference type="Gene3D" id="1.25.10.10">
    <property type="entry name" value="Leucine-rich Repeat Variant"/>
    <property type="match status" value="1"/>
</dbReference>
<dbReference type="eggNOG" id="KOG0414">
    <property type="taxonomic scope" value="Eukaryota"/>
</dbReference>
<feature type="compositionally biased region" description="Acidic residues" evidence="7">
    <location>
        <begin position="1416"/>
        <end position="1427"/>
    </location>
</feature>
<dbReference type="InterPro" id="IPR024324">
    <property type="entry name" value="Condensin_cplx_su1_N"/>
</dbReference>
<dbReference type="GeneID" id="9619467"/>
<feature type="compositionally biased region" description="Acidic residues" evidence="7">
    <location>
        <begin position="484"/>
        <end position="493"/>
    </location>
</feature>
<dbReference type="InParanoid" id="D8TUN7"/>
<dbReference type="PANTHER" id="PTHR14222">
    <property type="entry name" value="CONDENSIN"/>
    <property type="match status" value="1"/>
</dbReference>
<evidence type="ECO:0000256" key="1">
    <source>
        <dbReference type="ARBA" id="ARBA00004123"/>
    </source>
</evidence>
<evidence type="ECO:0000256" key="5">
    <source>
        <dbReference type="ARBA" id="ARBA00023242"/>
    </source>
</evidence>
<dbReference type="GO" id="GO:0000779">
    <property type="term" value="C:condensed chromosome, centromeric region"/>
    <property type="evidence" value="ECO:0007669"/>
    <property type="project" value="TreeGrafter"/>
</dbReference>
<dbReference type="Pfam" id="PF12922">
    <property type="entry name" value="Cnd1_N"/>
    <property type="match status" value="1"/>
</dbReference>
<dbReference type="GO" id="GO:0042393">
    <property type="term" value="F:histone binding"/>
    <property type="evidence" value="ECO:0007669"/>
    <property type="project" value="TreeGrafter"/>
</dbReference>
<feature type="compositionally biased region" description="Acidic residues" evidence="7">
    <location>
        <begin position="1435"/>
        <end position="1452"/>
    </location>
</feature>
<dbReference type="GO" id="GO:0010032">
    <property type="term" value="P:meiotic chromosome condensation"/>
    <property type="evidence" value="ECO:0007669"/>
    <property type="project" value="TreeGrafter"/>
</dbReference>
<dbReference type="InterPro" id="IPR032682">
    <property type="entry name" value="Cnd1_C"/>
</dbReference>
<dbReference type="EMBL" id="GL378338">
    <property type="protein sequence ID" value="EFJ48856.1"/>
    <property type="molecule type" value="Genomic_DNA"/>
</dbReference>
<dbReference type="GO" id="GO:0005634">
    <property type="term" value="C:nucleus"/>
    <property type="evidence" value="ECO:0007669"/>
    <property type="project" value="UniProtKB-SubCell"/>
</dbReference>
<keyword evidence="6" id="KW-0131">Cell cycle</keyword>
<evidence type="ECO:0000256" key="4">
    <source>
        <dbReference type="ARBA" id="ARBA00023067"/>
    </source>
</evidence>
<sequence length="1660" mass="177018">MDISFAHSNYQNPTEAFDRDCHASFLGGNNLLGIASLDLLDAGRLTKFTTGISHNLSVLVTSGLEELSADGGDKGETVVASHRNAVHAYAYFLSVIHEYLHNRLLDSQKAEASAKGAAPKKRGGKAKKAVQEDPGNESAVDWPAIMERIMRALGRTLKANLDEILYRSPADKCRLAEVCVLTAARCLEDSSITKQTASTKQKATLAACLDVVVLSATRHANANGCLDLVGEALFRLVKEHDHGPDLAVQAAALAASQHDSLSLGKKLVMKFCEVEPEGYDEMASHDTKPVKRAAEMLSGMAAALSDVLHASIGQLMPYFGCKTAVTIRSNLVECMGHLMKSYMACGMNEKGSRPLQMSRQNVAQNLVARVNDMHALVSREPKLPRQEANNAVQSSIATLNMLGERKTALNTIEALAERNCWPIEYVVLAAKSAVARLDDGALAAGAALGLLCKLVHITAKTQLTDAFLVGSLNRFEEDLKPDVVEDGQEDAQDSDPHWEAGALGGGETQAAGPDGQQDIIMPTQLDDGAGSGPPPQPDPHDNNNGGAGARGNMTYSQVRLLIATLKELLELSRALAAALPEVEALLTSDSADVAEKAIQLLTLCSQKQLQGVADSWRRVWHLVFSTSEKVRETVLDAFCNFLLPASIAGASTQKQQNACIVLKLTQMVDNLALCDQEALEELMRLAITGIAPGQSPVFGPDIVRIMLENMKAAIIQATLLEREGVSAAKEARQSRIMAGRLSLLCGMVARHAPELVVHDVENLILHLKRSHTILKDPLLVRNLALILRDIAGALHAAPKGGLACGSKYQPANHIPNALANLVSILVSGHLPQHGSAWPPAAQAATAAIYQLHPEPHTLLWPLVQHLAAELVGGRASATQIARAVYLVGCIATQQLALLDTLTKRVREERAAQEKKAAEQASANDMDAQLGTGQARDAQLDALHDDLAARLMGDGLINMWGKLVSELCHNPSLLALHPDLASAAMTTLAKFMALSVTYCEDNCPVFFTRLSGGNVKLAPEVRCGMLVALGDLVRRHPNVVEPWTERIFMCLKDENEEVAKTCLCILAHLILSGMTKSRGHMPHVARCLVAPNPALRDLTIRLFNSMSKKQAKGGQNDVFKNLADIISSLTRGDPITEEDFRTMMQRLLGYVKADKLADKLKERLCERFQNVVCEFATSAQAPAMSAEAGDTAPSGGIGAVAGPTSSSGNSYDAVVREWRFLADCIALIPYSEKGLHTYMESLRCYKHALGDEHVYQVFKGIAEHARRGNRTAEFKQEVAEYEARLMEAHMSLREEQMQQAAAAAEAAKAAKAAKDAAAAKAAAAAEAATHSSNQDGATQQAAQQGDTTGEAQGGDKMADELAGAGDGMQQNLGTALADTGDTVSDALVSGVGEDFNRRGDDGMTEGAGHVIASTSGGDDDAGGDDEDMASAGEYTEGVDEEEDNGNCDDEGDGLEPREGATHAHTGPKANNDEPITPRAEDELDEHAEDDEENGDDEGAFTDAEMEWNEDSTEGNPATPLGDISVELNREHAAPAPSSSVSGTPMAITPLPLAFVRNLNERPPADAMAWSPGPSCTTSNTAPSAVPAGSRVQENANPAFAGFRIKPDPDVPKGAMQGVVWPMGGVIGVRIKPDPDGPSARSALWRCSYAPPMFAKTTQSSC</sequence>
<dbReference type="KEGG" id="vcn:VOLCADRAFT_104588"/>
<feature type="region of interest" description="Disordered" evidence="7">
    <location>
        <begin position="484"/>
        <end position="550"/>
    </location>
</feature>